<protein>
    <submittedName>
        <fullName evidence="1">Uncharacterized protein</fullName>
    </submittedName>
</protein>
<sequence>MDIHDKQRYVLKEIFKTFGENTLMPNKNLFTLNLKSVYSAEDKTYEIFNGITDDSFSLIRNQKGIMDSDLAVDFNEDNLKLFKEQYENLIDFYYNFYNNAEFIKRNDIATHDGTDHTFKNTTNDDFTIYLLKGFNFNTLNDSEKQELSELFNFYDNIWNMRNEVYEDYSKKKQKLLDIKKPIDENLERRNYEFVINILILFKRHLAVVTDTQKKWFSFLASNKSNIQEKDVYKLKSFIEQIDSKIKAIERIFEIKAIEEREHTWIKLVEPNINHDTMYLVDNKLRHGIIKLDDKYLGHLTERSYDKMRKLFEVREKQLSELHYYLESNSDKTRLIHPSYHEPIKNIQYFGKEDEKIKKGIEKSDKDYVVEKCNQTQWTPVENNVEYPVVQEEYKDKILYEFIDQETPKDVLPLEKRQYLYGFLKDINKLGKYKQYFRSEPFIFQTEYDEHHEYPNMVYYSQLLNKFLSFCAVETDIMFPLRFIIRNPKSNSRTLQKITGSIDPMKLFGYQIIGVLSMKKRNMINGIIKDYKNTLLILKNNSGQKKEFHYIKGKYSHFAFIDFRLQKIDINTLSPVKNISWDEFNTIYKWLNKDLYVLTSSASPTSEYLTIFVHNKKHPIPTDLNARLTKFSETDYYDLFDISYRKFYDESDFLLKDVMIGGAKFKKPKTLYNLHYRYKDLDLEVDKLVQENKDKLSLSFDDLFALFYPYFLLNTRGRINILRSSNISTIFYDIDEKINLRYYESIYKNKLINKNKLKVLEINNVDTHSIYNCMHIAKSKKYKIKTYVHLFTKYSRHYFSDHVANKKIDKKINDIYADKVDIYNELLDKELLLNGNSKYDLIFCDIHLFETDYDFIQEERNLNLKFIFMIYSMLRLNKEGTLFLTYGDIGLVQSFQIINNMTPYFDKIVIDIPETKPHFKTTGTHVIFKKYKGNFDVDIFKGIIDKIFKVDPLFGIDFMNINKHISPIDYKKVANIYIDDYTVAEKINKKLMDEIIRKQKIKYFFVKKNHQDVISIVNKYLLNENSRDDIVRYNNYLRIIASFDKGRELGLIGDDFEQYVEKLRNKIKKSTRIISKNLSDYKTFKATKITSEIDIKKLSLIKEFNEINNDKNQYDIYELFDINKYTYKIFDLIENYDDVIISYTDANIYTIRLIYKDKNKTGELTENNKNFLTNLMIDIFNEILDLANEAQYINHFI</sequence>
<dbReference type="AlphaFoldDB" id="A0A6C0EDP2"/>
<evidence type="ECO:0000313" key="1">
    <source>
        <dbReference type="EMBL" id="QHT26513.1"/>
    </source>
</evidence>
<accession>A0A6C0EDP2</accession>
<proteinExistence type="predicted"/>
<name>A0A6C0EDP2_9ZZZZ</name>
<dbReference type="EMBL" id="MN739795">
    <property type="protein sequence ID" value="QHT26513.1"/>
    <property type="molecule type" value="Genomic_DNA"/>
</dbReference>
<reference evidence="1" key="1">
    <citation type="journal article" date="2020" name="Nature">
        <title>Giant virus diversity and host interactions through global metagenomics.</title>
        <authorList>
            <person name="Schulz F."/>
            <person name="Roux S."/>
            <person name="Paez-Espino D."/>
            <person name="Jungbluth S."/>
            <person name="Walsh D.A."/>
            <person name="Denef V.J."/>
            <person name="McMahon K.D."/>
            <person name="Konstantinidis K.T."/>
            <person name="Eloe-Fadrosh E.A."/>
            <person name="Kyrpides N.C."/>
            <person name="Woyke T."/>
        </authorList>
    </citation>
    <scope>NUCLEOTIDE SEQUENCE</scope>
    <source>
        <strain evidence="1">GVMAG-M-3300023179-27</strain>
    </source>
</reference>
<organism evidence="1">
    <name type="scientific">viral metagenome</name>
    <dbReference type="NCBI Taxonomy" id="1070528"/>
    <lineage>
        <taxon>unclassified sequences</taxon>
        <taxon>metagenomes</taxon>
        <taxon>organismal metagenomes</taxon>
    </lineage>
</organism>